<sequence length="138" mass="15650">MTVSDIEWRESLPDRCPPDDASEPAGQTLIRLVVGETPGQCEFASHTALGIPCHDDSLLCEWASCSMFLTSYEKHRIKGLLKYRRLKKKTHVAFVQIDKDSGKVQIKDSKHVDLWMFKSFNPVDNIVKVIGVDQYEPS</sequence>
<reference evidence="1 2" key="1">
    <citation type="submission" date="2019-04" db="EMBL/GenBank/DDBJ databases">
        <title>Complete genome sequence of Agrobacterium tumefaciens CFBP5877.</title>
        <authorList>
            <person name="Huang Y.-Y."/>
            <person name="Chiang H.-Y."/>
            <person name="Chou L."/>
            <person name="Lai E.-M."/>
            <person name="Kuo C.-H."/>
        </authorList>
    </citation>
    <scope>NUCLEOTIDE SEQUENCE [LARGE SCALE GENOMIC DNA]</scope>
    <source>
        <strain evidence="1 2">CFBP5877</strain>
    </source>
</reference>
<evidence type="ECO:0000313" key="1">
    <source>
        <dbReference type="EMBL" id="QCL78965.1"/>
    </source>
</evidence>
<accession>A0AAE6EEQ1</accession>
<evidence type="ECO:0000313" key="2">
    <source>
        <dbReference type="Proteomes" id="UP000298579"/>
    </source>
</evidence>
<dbReference type="Proteomes" id="UP000298579">
    <property type="component" value="Chromosome circular"/>
</dbReference>
<gene>
    <name evidence="1" type="ORF">CFBP5877_07705</name>
</gene>
<name>A0AAE6EEQ1_AGRTU</name>
<dbReference type="AlphaFoldDB" id="A0AAE6EEQ1"/>
<organism evidence="1 2">
    <name type="scientific">Agrobacterium tumefaciens</name>
    <dbReference type="NCBI Taxonomy" id="358"/>
    <lineage>
        <taxon>Bacteria</taxon>
        <taxon>Pseudomonadati</taxon>
        <taxon>Pseudomonadota</taxon>
        <taxon>Alphaproteobacteria</taxon>
        <taxon>Hyphomicrobiales</taxon>
        <taxon>Rhizobiaceae</taxon>
        <taxon>Rhizobium/Agrobacterium group</taxon>
        <taxon>Agrobacterium</taxon>
        <taxon>Agrobacterium tumefaciens complex</taxon>
    </lineage>
</organism>
<dbReference type="EMBL" id="CP039897">
    <property type="protein sequence ID" value="QCL78965.1"/>
    <property type="molecule type" value="Genomic_DNA"/>
</dbReference>
<dbReference type="RefSeq" id="WP_130932428.1">
    <property type="nucleotide sequence ID" value="NZ_CP039888.1"/>
</dbReference>
<proteinExistence type="predicted"/>
<protein>
    <submittedName>
        <fullName evidence="1">Uncharacterized protein</fullName>
    </submittedName>
</protein>